<name>A0AAV4DPC7_9GAST</name>
<feature type="compositionally biased region" description="Polar residues" evidence="1">
    <location>
        <begin position="27"/>
        <end position="40"/>
    </location>
</feature>
<reference evidence="2 3" key="1">
    <citation type="journal article" date="2021" name="Elife">
        <title>Chloroplast acquisition without the gene transfer in kleptoplastic sea slugs, Plakobranchus ocellatus.</title>
        <authorList>
            <person name="Maeda T."/>
            <person name="Takahashi S."/>
            <person name="Yoshida T."/>
            <person name="Shimamura S."/>
            <person name="Takaki Y."/>
            <person name="Nagai Y."/>
            <person name="Toyoda A."/>
            <person name="Suzuki Y."/>
            <person name="Arimoto A."/>
            <person name="Ishii H."/>
            <person name="Satoh N."/>
            <person name="Nishiyama T."/>
            <person name="Hasebe M."/>
            <person name="Maruyama T."/>
            <person name="Minagawa J."/>
            <person name="Obokata J."/>
            <person name="Shigenobu S."/>
        </authorList>
    </citation>
    <scope>NUCLEOTIDE SEQUENCE [LARGE SCALE GENOMIC DNA]</scope>
</reference>
<gene>
    <name evidence="2" type="ORF">PoB_007242000</name>
</gene>
<keyword evidence="3" id="KW-1185">Reference proteome</keyword>
<sequence>MRSLERYKGFLYIDSPQQGDHRLLGPSSGQDASGGAQNRVTDGPCKSQGGLASHDAIDAPFKGRSQRQVLSS</sequence>
<dbReference type="Proteomes" id="UP000735302">
    <property type="component" value="Unassembled WGS sequence"/>
</dbReference>
<feature type="region of interest" description="Disordered" evidence="1">
    <location>
        <begin position="16"/>
        <end position="72"/>
    </location>
</feature>
<proteinExistence type="predicted"/>
<organism evidence="2 3">
    <name type="scientific">Plakobranchus ocellatus</name>
    <dbReference type="NCBI Taxonomy" id="259542"/>
    <lineage>
        <taxon>Eukaryota</taxon>
        <taxon>Metazoa</taxon>
        <taxon>Spiralia</taxon>
        <taxon>Lophotrochozoa</taxon>
        <taxon>Mollusca</taxon>
        <taxon>Gastropoda</taxon>
        <taxon>Heterobranchia</taxon>
        <taxon>Euthyneura</taxon>
        <taxon>Panpulmonata</taxon>
        <taxon>Sacoglossa</taxon>
        <taxon>Placobranchoidea</taxon>
        <taxon>Plakobranchidae</taxon>
        <taxon>Plakobranchus</taxon>
    </lineage>
</organism>
<evidence type="ECO:0000313" key="2">
    <source>
        <dbReference type="EMBL" id="GFO45915.1"/>
    </source>
</evidence>
<protein>
    <submittedName>
        <fullName evidence="2">Uncharacterized protein</fullName>
    </submittedName>
</protein>
<comment type="caution">
    <text evidence="2">The sequence shown here is derived from an EMBL/GenBank/DDBJ whole genome shotgun (WGS) entry which is preliminary data.</text>
</comment>
<dbReference type="AlphaFoldDB" id="A0AAV4DPC7"/>
<evidence type="ECO:0000256" key="1">
    <source>
        <dbReference type="SAM" id="MobiDB-lite"/>
    </source>
</evidence>
<evidence type="ECO:0000313" key="3">
    <source>
        <dbReference type="Proteomes" id="UP000735302"/>
    </source>
</evidence>
<dbReference type="EMBL" id="BLXT01008089">
    <property type="protein sequence ID" value="GFO45915.1"/>
    <property type="molecule type" value="Genomic_DNA"/>
</dbReference>
<accession>A0AAV4DPC7</accession>